<evidence type="ECO:0000256" key="4">
    <source>
        <dbReference type="ARBA" id="ARBA00022692"/>
    </source>
</evidence>
<keyword evidence="5 7" id="KW-1133">Transmembrane helix</keyword>
<comment type="similarity">
    <text evidence="7">Belongs to the binding-protein-dependent transport system permease family.</text>
</comment>
<evidence type="ECO:0000256" key="3">
    <source>
        <dbReference type="ARBA" id="ARBA00022475"/>
    </source>
</evidence>
<feature type="transmembrane region" description="Helical" evidence="7">
    <location>
        <begin position="37"/>
        <end position="58"/>
    </location>
</feature>
<reference evidence="9" key="1">
    <citation type="submission" date="2020-10" db="EMBL/GenBank/DDBJ databases">
        <authorList>
            <person name="Gilroy R."/>
        </authorList>
    </citation>
    <scope>NUCLEOTIDE SEQUENCE</scope>
    <source>
        <strain evidence="9">CHK195-4489</strain>
    </source>
</reference>
<evidence type="ECO:0000256" key="1">
    <source>
        <dbReference type="ARBA" id="ARBA00004651"/>
    </source>
</evidence>
<keyword evidence="4 7" id="KW-0812">Transmembrane</keyword>
<protein>
    <submittedName>
        <fullName evidence="9">ABC transporter permease subunit</fullName>
    </submittedName>
</protein>
<dbReference type="InterPro" id="IPR000515">
    <property type="entry name" value="MetI-like"/>
</dbReference>
<proteinExistence type="inferred from homology"/>
<dbReference type="Pfam" id="PF00528">
    <property type="entry name" value="BPD_transp_1"/>
    <property type="match status" value="1"/>
</dbReference>
<organism evidence="9 10">
    <name type="scientific">Candidatus Egerieisoma faecipullorum</name>
    <dbReference type="NCBI Taxonomy" id="2840963"/>
    <lineage>
        <taxon>Bacteria</taxon>
        <taxon>Bacillati</taxon>
        <taxon>Bacillota</taxon>
        <taxon>Clostridia</taxon>
        <taxon>Eubacteriales</taxon>
        <taxon>Clostridiaceae</taxon>
        <taxon>Clostridiaceae incertae sedis</taxon>
        <taxon>Candidatus Egerieisoma</taxon>
    </lineage>
</organism>
<dbReference type="AlphaFoldDB" id="A0A9D1I879"/>
<dbReference type="GO" id="GO:0005886">
    <property type="term" value="C:plasma membrane"/>
    <property type="evidence" value="ECO:0007669"/>
    <property type="project" value="UniProtKB-SubCell"/>
</dbReference>
<sequence>MTNVIHRVTGFFQTFIDRYRNLGYKAKKKIRFVIGRIFLYYVLIELAYLFLLPFIYILTTSMMSYQDYLDPTVEWIPTAIEWENFTSAWQGLNYPRAFLNSLITSLGSAILQSVSCAIIGYALGRFKFKGKNILFVLVILVLLIPPQTTILSSYGLWATFGMTNTYWPILIPCIFGLGLRGALFALIYMYFFQRVPDAMDDAARIDGAGPFRVFLQIMLPLVKSAISIVFIFSFVWHWNDNYEAPTYMFNQDMLTLQPKLENIQQYYSELMGYSGEASEIDKAMTEPMLFAGCLMVMIPVLIVYIAGQNKLASGIERIGVIE</sequence>
<keyword evidence="2 7" id="KW-0813">Transport</keyword>
<dbReference type="SUPFAM" id="SSF161098">
    <property type="entry name" value="MetI-like"/>
    <property type="match status" value="1"/>
</dbReference>
<feature type="transmembrane region" description="Helical" evidence="7">
    <location>
        <begin position="97"/>
        <end position="121"/>
    </location>
</feature>
<feature type="transmembrane region" description="Helical" evidence="7">
    <location>
        <begin position="288"/>
        <end position="307"/>
    </location>
</feature>
<keyword evidence="6 7" id="KW-0472">Membrane</keyword>
<dbReference type="CDD" id="cd06261">
    <property type="entry name" value="TM_PBP2"/>
    <property type="match status" value="1"/>
</dbReference>
<reference evidence="9" key="2">
    <citation type="journal article" date="2021" name="PeerJ">
        <title>Extensive microbial diversity within the chicken gut microbiome revealed by metagenomics and culture.</title>
        <authorList>
            <person name="Gilroy R."/>
            <person name="Ravi A."/>
            <person name="Getino M."/>
            <person name="Pursley I."/>
            <person name="Horton D.L."/>
            <person name="Alikhan N.F."/>
            <person name="Baker D."/>
            <person name="Gharbi K."/>
            <person name="Hall N."/>
            <person name="Watson M."/>
            <person name="Adriaenssens E.M."/>
            <person name="Foster-Nyarko E."/>
            <person name="Jarju S."/>
            <person name="Secka A."/>
            <person name="Antonio M."/>
            <person name="Oren A."/>
            <person name="Chaudhuri R.R."/>
            <person name="La Ragione R."/>
            <person name="Hildebrand F."/>
            <person name="Pallen M.J."/>
        </authorList>
    </citation>
    <scope>NUCLEOTIDE SEQUENCE</scope>
    <source>
        <strain evidence="9">CHK195-4489</strain>
    </source>
</reference>
<evidence type="ECO:0000256" key="5">
    <source>
        <dbReference type="ARBA" id="ARBA00022989"/>
    </source>
</evidence>
<dbReference type="GO" id="GO:0055085">
    <property type="term" value="P:transmembrane transport"/>
    <property type="evidence" value="ECO:0007669"/>
    <property type="project" value="InterPro"/>
</dbReference>
<dbReference type="InterPro" id="IPR035906">
    <property type="entry name" value="MetI-like_sf"/>
</dbReference>
<feature type="domain" description="ABC transmembrane type-1" evidence="8">
    <location>
        <begin position="98"/>
        <end position="307"/>
    </location>
</feature>
<feature type="transmembrane region" description="Helical" evidence="7">
    <location>
        <begin position="169"/>
        <end position="192"/>
    </location>
</feature>
<evidence type="ECO:0000256" key="7">
    <source>
        <dbReference type="RuleBase" id="RU363032"/>
    </source>
</evidence>
<dbReference type="PANTHER" id="PTHR43744:SF12">
    <property type="entry name" value="ABC TRANSPORTER PERMEASE PROTEIN MG189-RELATED"/>
    <property type="match status" value="1"/>
</dbReference>
<dbReference type="PANTHER" id="PTHR43744">
    <property type="entry name" value="ABC TRANSPORTER PERMEASE PROTEIN MG189-RELATED-RELATED"/>
    <property type="match status" value="1"/>
</dbReference>
<comment type="caution">
    <text evidence="9">The sequence shown here is derived from an EMBL/GenBank/DDBJ whole genome shotgun (WGS) entry which is preliminary data.</text>
</comment>
<feature type="transmembrane region" description="Helical" evidence="7">
    <location>
        <begin position="213"/>
        <end position="238"/>
    </location>
</feature>
<dbReference type="Proteomes" id="UP000824089">
    <property type="component" value="Unassembled WGS sequence"/>
</dbReference>
<name>A0A9D1I879_9CLOT</name>
<gene>
    <name evidence="9" type="ORF">IAD50_04070</name>
</gene>
<evidence type="ECO:0000256" key="2">
    <source>
        <dbReference type="ARBA" id="ARBA00022448"/>
    </source>
</evidence>
<evidence type="ECO:0000313" key="9">
    <source>
        <dbReference type="EMBL" id="HIU29457.1"/>
    </source>
</evidence>
<dbReference type="PROSITE" id="PS50928">
    <property type="entry name" value="ABC_TM1"/>
    <property type="match status" value="1"/>
</dbReference>
<evidence type="ECO:0000256" key="6">
    <source>
        <dbReference type="ARBA" id="ARBA00023136"/>
    </source>
</evidence>
<feature type="transmembrane region" description="Helical" evidence="7">
    <location>
        <begin position="133"/>
        <end position="157"/>
    </location>
</feature>
<comment type="subcellular location">
    <subcellularLocation>
        <location evidence="1 7">Cell membrane</location>
        <topology evidence="1 7">Multi-pass membrane protein</topology>
    </subcellularLocation>
</comment>
<dbReference type="EMBL" id="DVMM01000082">
    <property type="protein sequence ID" value="HIU29457.1"/>
    <property type="molecule type" value="Genomic_DNA"/>
</dbReference>
<accession>A0A9D1I879</accession>
<evidence type="ECO:0000313" key="10">
    <source>
        <dbReference type="Proteomes" id="UP000824089"/>
    </source>
</evidence>
<keyword evidence="3" id="KW-1003">Cell membrane</keyword>
<evidence type="ECO:0000259" key="8">
    <source>
        <dbReference type="PROSITE" id="PS50928"/>
    </source>
</evidence>
<dbReference type="Gene3D" id="1.10.3720.10">
    <property type="entry name" value="MetI-like"/>
    <property type="match status" value="1"/>
</dbReference>